<name>A0A9W6WGA8_9STRA</name>
<comment type="caution">
    <text evidence="3">The sequence shown here is derived from an EMBL/GenBank/DDBJ whole genome shotgun (WGS) entry which is preliminary data.</text>
</comment>
<organism evidence="3 4">
    <name type="scientific">Phytophthora lilii</name>
    <dbReference type="NCBI Taxonomy" id="2077276"/>
    <lineage>
        <taxon>Eukaryota</taxon>
        <taxon>Sar</taxon>
        <taxon>Stramenopiles</taxon>
        <taxon>Oomycota</taxon>
        <taxon>Peronosporomycetes</taxon>
        <taxon>Peronosporales</taxon>
        <taxon>Peronosporaceae</taxon>
        <taxon>Phytophthora</taxon>
    </lineage>
</organism>
<feature type="compositionally biased region" description="Basic and acidic residues" evidence="1">
    <location>
        <begin position="229"/>
        <end position="241"/>
    </location>
</feature>
<evidence type="ECO:0000256" key="2">
    <source>
        <dbReference type="SAM" id="Phobius"/>
    </source>
</evidence>
<keyword evidence="4" id="KW-1185">Reference proteome</keyword>
<feature type="transmembrane region" description="Helical" evidence="2">
    <location>
        <begin position="525"/>
        <end position="547"/>
    </location>
</feature>
<feature type="transmembrane region" description="Helical" evidence="2">
    <location>
        <begin position="361"/>
        <end position="379"/>
    </location>
</feature>
<feature type="transmembrane region" description="Helical" evidence="2">
    <location>
        <begin position="489"/>
        <end position="513"/>
    </location>
</feature>
<reference evidence="3" key="1">
    <citation type="submission" date="2023-04" db="EMBL/GenBank/DDBJ databases">
        <title>Phytophthora lilii NBRC 32176.</title>
        <authorList>
            <person name="Ichikawa N."/>
            <person name="Sato H."/>
            <person name="Tonouchi N."/>
        </authorList>
    </citation>
    <scope>NUCLEOTIDE SEQUENCE</scope>
    <source>
        <strain evidence="3">NBRC 32176</strain>
    </source>
</reference>
<dbReference type="EMBL" id="BSXW01000080">
    <property type="protein sequence ID" value="GMF11574.1"/>
    <property type="molecule type" value="Genomic_DNA"/>
</dbReference>
<protein>
    <submittedName>
        <fullName evidence="3">Unnamed protein product</fullName>
    </submittedName>
</protein>
<feature type="region of interest" description="Disordered" evidence="1">
    <location>
        <begin position="229"/>
        <end position="250"/>
    </location>
</feature>
<evidence type="ECO:0000313" key="4">
    <source>
        <dbReference type="Proteomes" id="UP001165083"/>
    </source>
</evidence>
<keyword evidence="2" id="KW-0472">Membrane</keyword>
<proteinExistence type="predicted"/>
<feature type="transmembrane region" description="Helical" evidence="2">
    <location>
        <begin position="275"/>
        <end position="293"/>
    </location>
</feature>
<dbReference type="Proteomes" id="UP001165083">
    <property type="component" value="Unassembled WGS sequence"/>
</dbReference>
<feature type="transmembrane region" description="Helical" evidence="2">
    <location>
        <begin position="197"/>
        <end position="219"/>
    </location>
</feature>
<keyword evidence="2" id="KW-0812">Transmembrane</keyword>
<accession>A0A9W6WGA8</accession>
<keyword evidence="2" id="KW-1133">Transmembrane helix</keyword>
<feature type="transmembrane region" description="Helical" evidence="2">
    <location>
        <begin position="299"/>
        <end position="315"/>
    </location>
</feature>
<sequence length="548" mass="61424">MASQGPMLASSRVAPLIASFSFTSVGPDETIRDAAVSKSAINFLPRPEDRQLHHYSSQLRIHLQWRPAARMPLLVFRNFVGCAIAAVIVNGCYYMGNIFSFKPSVEQSRSEFLMATMVWTAVLHALMMIIAHLPFLTAQQFVGLPDGTKPSLWFCTKKLVKGSRSYFAASLVSMIVVALIVQHTSLMHENFKYKLHFYLGNLCNLTFTTGITIAVRKIYREDTYQGRDRRKISGETSEPRNMEPQAVASPSRRPYLNNHYKPSFWREYVAKFPNALLIAWSGGFVHVVSWYRILDQETIVIMLLAAGGVIIKLALQEGARQYVLKNRIRSVRTMCVLVGVPTVLIDTQSRIVLLGTQTNTFLVAGTFVMAVAEICLRAGKAAFIAWTIRCRAQALEQKLLDLSANSDRSGDGASSPTSLKLEFELWRRQVLSYHTAELTADMYAEYIAISCSQSIVFWLVGHPLYPALRQEAGSGMYDIATARWRFNQVAMLGFQFLVEIFVDYVCVVMEMAAGIDFNRIESLSAFLGVLFMMIAALNINISSALYLC</sequence>
<feature type="transmembrane region" description="Helical" evidence="2">
    <location>
        <begin position="116"/>
        <end position="136"/>
    </location>
</feature>
<evidence type="ECO:0000313" key="3">
    <source>
        <dbReference type="EMBL" id="GMF11574.1"/>
    </source>
</evidence>
<feature type="transmembrane region" description="Helical" evidence="2">
    <location>
        <begin position="166"/>
        <end position="185"/>
    </location>
</feature>
<gene>
    <name evidence="3" type="ORF">Plil01_000226300</name>
</gene>
<dbReference type="OrthoDB" id="101428at2759"/>
<evidence type="ECO:0000256" key="1">
    <source>
        <dbReference type="SAM" id="MobiDB-lite"/>
    </source>
</evidence>
<feature type="transmembrane region" description="Helical" evidence="2">
    <location>
        <begin position="74"/>
        <end position="96"/>
    </location>
</feature>
<dbReference type="AlphaFoldDB" id="A0A9W6WGA8"/>